<dbReference type="GO" id="GO:0016567">
    <property type="term" value="P:protein ubiquitination"/>
    <property type="evidence" value="ECO:0007669"/>
    <property type="project" value="InterPro"/>
</dbReference>
<gene>
    <name evidence="7" type="primary">Dana\GF21387</name>
    <name evidence="7" type="synonym">dana_GLEANR_459</name>
    <name evidence="7" type="ORF">GF21387</name>
</gene>
<proteinExistence type="predicted"/>
<dbReference type="Pfam" id="PF13639">
    <property type="entry name" value="zf-RING_2"/>
    <property type="match status" value="1"/>
</dbReference>
<dbReference type="CDD" id="cd16450">
    <property type="entry name" value="mRING-C3HGC3_RFWD3"/>
    <property type="match status" value="1"/>
</dbReference>
<dbReference type="KEGG" id="dan:6504071"/>
<accession>B3MU05</accession>
<dbReference type="PANTHER" id="PTHR16047">
    <property type="entry name" value="RFWD3 PROTEIN"/>
    <property type="match status" value="1"/>
</dbReference>
<dbReference type="GO" id="GO:0004842">
    <property type="term" value="F:ubiquitin-protein transferase activity"/>
    <property type="evidence" value="ECO:0007669"/>
    <property type="project" value="InterPro"/>
</dbReference>
<dbReference type="PANTHER" id="PTHR16047:SF7">
    <property type="entry name" value="E3 UBIQUITIN-PROTEIN LIGASE RFWD3"/>
    <property type="match status" value="1"/>
</dbReference>
<dbReference type="EMBL" id="CH902624">
    <property type="protein sequence ID" value="EDV33334.1"/>
    <property type="molecule type" value="Genomic_DNA"/>
</dbReference>
<dbReference type="HOGENOM" id="CLU_732088_0_0_1"/>
<dbReference type="STRING" id="7217.B3MU05"/>
<dbReference type="AlphaFoldDB" id="B3MU05"/>
<reference evidence="7 8" key="1">
    <citation type="journal article" date="2007" name="Nature">
        <title>Evolution of genes and genomes on the Drosophila phylogeny.</title>
        <authorList>
            <consortium name="Drosophila 12 Genomes Consortium"/>
            <person name="Clark A.G."/>
            <person name="Eisen M.B."/>
            <person name="Smith D.R."/>
            <person name="Bergman C.M."/>
            <person name="Oliver B."/>
            <person name="Markow T.A."/>
            <person name="Kaufman T.C."/>
            <person name="Kellis M."/>
            <person name="Gelbart W."/>
            <person name="Iyer V.N."/>
            <person name="Pollard D.A."/>
            <person name="Sackton T.B."/>
            <person name="Larracuente A.M."/>
            <person name="Singh N.D."/>
            <person name="Abad J.P."/>
            <person name="Abt D.N."/>
            <person name="Adryan B."/>
            <person name="Aguade M."/>
            <person name="Akashi H."/>
            <person name="Anderson W.W."/>
            <person name="Aquadro C.F."/>
            <person name="Ardell D.H."/>
            <person name="Arguello R."/>
            <person name="Artieri C.G."/>
            <person name="Barbash D.A."/>
            <person name="Barker D."/>
            <person name="Barsanti P."/>
            <person name="Batterham P."/>
            <person name="Batzoglou S."/>
            <person name="Begun D."/>
            <person name="Bhutkar A."/>
            <person name="Blanco E."/>
            <person name="Bosak S.A."/>
            <person name="Bradley R.K."/>
            <person name="Brand A.D."/>
            <person name="Brent M.R."/>
            <person name="Brooks A.N."/>
            <person name="Brown R.H."/>
            <person name="Butlin R.K."/>
            <person name="Caggese C."/>
            <person name="Calvi B.R."/>
            <person name="Bernardo de Carvalho A."/>
            <person name="Caspi A."/>
            <person name="Castrezana S."/>
            <person name="Celniker S.E."/>
            <person name="Chang J.L."/>
            <person name="Chapple C."/>
            <person name="Chatterji S."/>
            <person name="Chinwalla A."/>
            <person name="Civetta A."/>
            <person name="Clifton S.W."/>
            <person name="Comeron J.M."/>
            <person name="Costello J.C."/>
            <person name="Coyne J.A."/>
            <person name="Daub J."/>
            <person name="David R.G."/>
            <person name="Delcher A.L."/>
            <person name="Delehaunty K."/>
            <person name="Do C.B."/>
            <person name="Ebling H."/>
            <person name="Edwards K."/>
            <person name="Eickbush T."/>
            <person name="Evans J.D."/>
            <person name="Filipski A."/>
            <person name="Findeiss S."/>
            <person name="Freyhult E."/>
            <person name="Fulton L."/>
            <person name="Fulton R."/>
            <person name="Garcia A.C."/>
            <person name="Gardiner A."/>
            <person name="Garfield D.A."/>
            <person name="Garvin B.E."/>
            <person name="Gibson G."/>
            <person name="Gilbert D."/>
            <person name="Gnerre S."/>
            <person name="Godfrey J."/>
            <person name="Good R."/>
            <person name="Gotea V."/>
            <person name="Gravely B."/>
            <person name="Greenberg A.J."/>
            <person name="Griffiths-Jones S."/>
            <person name="Gross S."/>
            <person name="Guigo R."/>
            <person name="Gustafson E.A."/>
            <person name="Haerty W."/>
            <person name="Hahn M.W."/>
            <person name="Halligan D.L."/>
            <person name="Halpern A.L."/>
            <person name="Halter G.M."/>
            <person name="Han M.V."/>
            <person name="Heger A."/>
            <person name="Hillier L."/>
            <person name="Hinrichs A.S."/>
            <person name="Holmes I."/>
            <person name="Hoskins R.A."/>
            <person name="Hubisz M.J."/>
            <person name="Hultmark D."/>
            <person name="Huntley M.A."/>
            <person name="Jaffe D.B."/>
            <person name="Jagadeeshan S."/>
            <person name="Jeck W.R."/>
            <person name="Johnson J."/>
            <person name="Jones C.D."/>
            <person name="Jordan W.C."/>
            <person name="Karpen G.H."/>
            <person name="Kataoka E."/>
            <person name="Keightley P.D."/>
            <person name="Kheradpour P."/>
            <person name="Kirkness E.F."/>
            <person name="Koerich L.B."/>
            <person name="Kristiansen K."/>
            <person name="Kudrna D."/>
            <person name="Kulathinal R.J."/>
            <person name="Kumar S."/>
            <person name="Kwok R."/>
            <person name="Lander E."/>
            <person name="Langley C.H."/>
            <person name="Lapoint R."/>
            <person name="Lazzaro B.P."/>
            <person name="Lee S.J."/>
            <person name="Levesque L."/>
            <person name="Li R."/>
            <person name="Lin C.F."/>
            <person name="Lin M.F."/>
            <person name="Lindblad-Toh K."/>
            <person name="Llopart A."/>
            <person name="Long M."/>
            <person name="Low L."/>
            <person name="Lozovsky E."/>
            <person name="Lu J."/>
            <person name="Luo M."/>
            <person name="Machado C.A."/>
            <person name="Makalowski W."/>
            <person name="Marzo M."/>
            <person name="Matsuda M."/>
            <person name="Matzkin L."/>
            <person name="McAllister B."/>
            <person name="McBride C.S."/>
            <person name="McKernan B."/>
            <person name="McKernan K."/>
            <person name="Mendez-Lago M."/>
            <person name="Minx P."/>
            <person name="Mollenhauer M.U."/>
            <person name="Montooth K."/>
            <person name="Mount S.M."/>
            <person name="Mu X."/>
            <person name="Myers E."/>
            <person name="Negre B."/>
            <person name="Newfeld S."/>
            <person name="Nielsen R."/>
            <person name="Noor M.A."/>
            <person name="O'Grady P."/>
            <person name="Pachter L."/>
            <person name="Papaceit M."/>
            <person name="Parisi M.J."/>
            <person name="Parisi M."/>
            <person name="Parts L."/>
            <person name="Pedersen J.S."/>
            <person name="Pesole G."/>
            <person name="Phillippy A.M."/>
            <person name="Ponting C.P."/>
            <person name="Pop M."/>
            <person name="Porcelli D."/>
            <person name="Powell J.R."/>
            <person name="Prohaska S."/>
            <person name="Pruitt K."/>
            <person name="Puig M."/>
            <person name="Quesneville H."/>
            <person name="Ram K.R."/>
            <person name="Rand D."/>
            <person name="Rasmussen M.D."/>
            <person name="Reed L.K."/>
            <person name="Reenan R."/>
            <person name="Reily A."/>
            <person name="Remington K.A."/>
            <person name="Rieger T.T."/>
            <person name="Ritchie M.G."/>
            <person name="Robin C."/>
            <person name="Rogers Y.H."/>
            <person name="Rohde C."/>
            <person name="Rozas J."/>
            <person name="Rubenfield M.J."/>
            <person name="Ruiz A."/>
            <person name="Russo S."/>
            <person name="Salzberg S.L."/>
            <person name="Sanchez-Gracia A."/>
            <person name="Saranga D.J."/>
            <person name="Sato H."/>
            <person name="Schaeffer S.W."/>
            <person name="Schatz M.C."/>
            <person name="Schlenke T."/>
            <person name="Schwartz R."/>
            <person name="Segarra C."/>
            <person name="Singh R.S."/>
            <person name="Sirot L."/>
            <person name="Sirota M."/>
            <person name="Sisneros N.B."/>
            <person name="Smith C.D."/>
            <person name="Smith T.F."/>
            <person name="Spieth J."/>
            <person name="Stage D.E."/>
            <person name="Stark A."/>
            <person name="Stephan W."/>
            <person name="Strausberg R.L."/>
            <person name="Strempel S."/>
            <person name="Sturgill D."/>
            <person name="Sutton G."/>
            <person name="Sutton G.G."/>
            <person name="Tao W."/>
            <person name="Teichmann S."/>
            <person name="Tobari Y.N."/>
            <person name="Tomimura Y."/>
            <person name="Tsolas J.M."/>
            <person name="Valente V.L."/>
            <person name="Venter E."/>
            <person name="Venter J.C."/>
            <person name="Vicario S."/>
            <person name="Vieira F.G."/>
            <person name="Vilella A.J."/>
            <person name="Villasante A."/>
            <person name="Walenz B."/>
            <person name="Wang J."/>
            <person name="Wasserman M."/>
            <person name="Watts T."/>
            <person name="Wilson D."/>
            <person name="Wilson R.K."/>
            <person name="Wing R.A."/>
            <person name="Wolfner M.F."/>
            <person name="Wong A."/>
            <person name="Wong G.K."/>
            <person name="Wu C.I."/>
            <person name="Wu G."/>
            <person name="Yamamoto D."/>
            <person name="Yang H.P."/>
            <person name="Yang S.P."/>
            <person name="Yorke J.A."/>
            <person name="Yoshida K."/>
            <person name="Zdobnov E."/>
            <person name="Zhang P."/>
            <person name="Zhang Y."/>
            <person name="Zimin A.V."/>
            <person name="Baldwin J."/>
            <person name="Abdouelleil A."/>
            <person name="Abdulkadir J."/>
            <person name="Abebe A."/>
            <person name="Abera B."/>
            <person name="Abreu J."/>
            <person name="Acer S.C."/>
            <person name="Aftuck L."/>
            <person name="Alexander A."/>
            <person name="An P."/>
            <person name="Anderson E."/>
            <person name="Anderson S."/>
            <person name="Arachi H."/>
            <person name="Azer M."/>
            <person name="Bachantsang P."/>
            <person name="Barry A."/>
            <person name="Bayul T."/>
            <person name="Berlin A."/>
            <person name="Bessette D."/>
            <person name="Bloom T."/>
            <person name="Blye J."/>
            <person name="Boguslavskiy L."/>
            <person name="Bonnet C."/>
            <person name="Boukhgalter B."/>
            <person name="Bourzgui I."/>
            <person name="Brown A."/>
            <person name="Cahill P."/>
            <person name="Channer S."/>
            <person name="Cheshatsang Y."/>
            <person name="Chuda L."/>
            <person name="Citroen M."/>
            <person name="Collymore A."/>
            <person name="Cooke P."/>
            <person name="Costello M."/>
            <person name="D'Aco K."/>
            <person name="Daza R."/>
            <person name="De Haan G."/>
            <person name="DeGray S."/>
            <person name="DeMaso C."/>
            <person name="Dhargay N."/>
            <person name="Dooley K."/>
            <person name="Dooley E."/>
            <person name="Doricent M."/>
            <person name="Dorje P."/>
            <person name="Dorjee K."/>
            <person name="Dupes A."/>
            <person name="Elong R."/>
            <person name="Falk J."/>
            <person name="Farina A."/>
            <person name="Faro S."/>
            <person name="Ferguson D."/>
            <person name="Fisher S."/>
            <person name="Foley C.D."/>
            <person name="Franke A."/>
            <person name="Friedrich D."/>
            <person name="Gadbois L."/>
            <person name="Gearin G."/>
            <person name="Gearin C.R."/>
            <person name="Giannoukos G."/>
            <person name="Goode T."/>
            <person name="Graham J."/>
            <person name="Grandbois E."/>
            <person name="Grewal S."/>
            <person name="Gyaltsen K."/>
            <person name="Hafez N."/>
            <person name="Hagos B."/>
            <person name="Hall J."/>
            <person name="Henson C."/>
            <person name="Hollinger A."/>
            <person name="Honan T."/>
            <person name="Huard M.D."/>
            <person name="Hughes L."/>
            <person name="Hurhula B."/>
            <person name="Husby M.E."/>
            <person name="Kamat A."/>
            <person name="Kanga B."/>
            <person name="Kashin S."/>
            <person name="Khazanovich D."/>
            <person name="Kisner P."/>
            <person name="Lance K."/>
            <person name="Lara M."/>
            <person name="Lee W."/>
            <person name="Lennon N."/>
            <person name="Letendre F."/>
            <person name="LeVine R."/>
            <person name="Lipovsky A."/>
            <person name="Liu X."/>
            <person name="Liu J."/>
            <person name="Liu S."/>
            <person name="Lokyitsang T."/>
            <person name="Lokyitsang Y."/>
            <person name="Lubonja R."/>
            <person name="Lui A."/>
            <person name="MacDonald P."/>
            <person name="Magnisalis V."/>
            <person name="Maru K."/>
            <person name="Matthews C."/>
            <person name="McCusker W."/>
            <person name="McDonough S."/>
            <person name="Mehta T."/>
            <person name="Meldrim J."/>
            <person name="Meneus L."/>
            <person name="Mihai O."/>
            <person name="Mihalev A."/>
            <person name="Mihova T."/>
            <person name="Mittelman R."/>
            <person name="Mlenga V."/>
            <person name="Montmayeur A."/>
            <person name="Mulrain L."/>
            <person name="Navidi A."/>
            <person name="Naylor J."/>
            <person name="Negash T."/>
            <person name="Nguyen T."/>
            <person name="Nguyen N."/>
            <person name="Nicol R."/>
            <person name="Norbu C."/>
            <person name="Norbu N."/>
            <person name="Novod N."/>
            <person name="O'Neill B."/>
            <person name="Osman S."/>
            <person name="Markiewicz E."/>
            <person name="Oyono O.L."/>
            <person name="Patti C."/>
            <person name="Phunkhang P."/>
            <person name="Pierre F."/>
            <person name="Priest M."/>
            <person name="Raghuraman S."/>
            <person name="Rege F."/>
            <person name="Reyes R."/>
            <person name="Rise C."/>
            <person name="Rogov P."/>
            <person name="Ross K."/>
            <person name="Ryan E."/>
            <person name="Settipalli S."/>
            <person name="Shea T."/>
            <person name="Sherpa N."/>
            <person name="Shi L."/>
            <person name="Shih D."/>
            <person name="Sparrow T."/>
            <person name="Spaulding J."/>
            <person name="Stalker J."/>
            <person name="Stange-Thomann N."/>
            <person name="Stavropoulos S."/>
            <person name="Stone C."/>
            <person name="Strader C."/>
            <person name="Tesfaye S."/>
            <person name="Thomson T."/>
            <person name="Thoulutsang Y."/>
            <person name="Thoulutsang D."/>
            <person name="Topham K."/>
            <person name="Topping I."/>
            <person name="Tsamla T."/>
            <person name="Vassiliev H."/>
            <person name="Vo A."/>
            <person name="Wangchuk T."/>
            <person name="Wangdi T."/>
            <person name="Weiand M."/>
            <person name="Wilkinson J."/>
            <person name="Wilson A."/>
            <person name="Yadav S."/>
            <person name="Young G."/>
            <person name="Yu Q."/>
            <person name="Zembek L."/>
            <person name="Zhong D."/>
            <person name="Zimmer A."/>
            <person name="Zwirko Z."/>
            <person name="Jaffe D.B."/>
            <person name="Alvarez P."/>
            <person name="Brockman W."/>
            <person name="Butler J."/>
            <person name="Chin C."/>
            <person name="Gnerre S."/>
            <person name="Grabherr M."/>
            <person name="Kleber M."/>
            <person name="Mauceli E."/>
            <person name="MacCallum I."/>
        </authorList>
    </citation>
    <scope>NUCLEOTIDE SEQUENCE [LARGE SCALE GENOMIC DNA]</scope>
    <source>
        <strain evidence="8">Tucson 14024-0371.13</strain>
    </source>
</reference>
<feature type="domain" description="RING-type" evidence="6">
    <location>
        <begin position="176"/>
        <end position="219"/>
    </location>
</feature>
<dbReference type="SMART" id="SM00184">
    <property type="entry name" value="RING"/>
    <property type="match status" value="1"/>
</dbReference>
<evidence type="ECO:0000256" key="5">
    <source>
        <dbReference type="SAM" id="MobiDB-lite"/>
    </source>
</evidence>
<evidence type="ECO:0000313" key="7">
    <source>
        <dbReference type="EMBL" id="EDV33334.1"/>
    </source>
</evidence>
<dbReference type="InterPro" id="IPR037381">
    <property type="entry name" value="RFWD3"/>
</dbReference>
<dbReference type="InParanoid" id="B3MU05"/>
<evidence type="ECO:0000259" key="6">
    <source>
        <dbReference type="PROSITE" id="PS50089"/>
    </source>
</evidence>
<keyword evidence="1 3" id="KW-0479">Metal-binding</keyword>
<name>B3MU05_DROAN</name>
<dbReference type="SMR" id="B3MU05"/>
<keyword evidence="1 3" id="KW-0863">Zinc-finger</keyword>
<dbReference type="GO" id="GO:0005634">
    <property type="term" value="C:nucleus"/>
    <property type="evidence" value="ECO:0007669"/>
    <property type="project" value="InterPro"/>
</dbReference>
<dbReference type="GeneID" id="6504071"/>
<evidence type="ECO:0000256" key="3">
    <source>
        <dbReference type="PROSITE-ProRule" id="PRU00175"/>
    </source>
</evidence>
<organism evidence="7 8">
    <name type="scientific">Drosophila ananassae</name>
    <name type="common">Fruit fly</name>
    <dbReference type="NCBI Taxonomy" id="7217"/>
    <lineage>
        <taxon>Eukaryota</taxon>
        <taxon>Metazoa</taxon>
        <taxon>Ecdysozoa</taxon>
        <taxon>Arthropoda</taxon>
        <taxon>Hexapoda</taxon>
        <taxon>Insecta</taxon>
        <taxon>Pterygota</taxon>
        <taxon>Neoptera</taxon>
        <taxon>Endopterygota</taxon>
        <taxon>Diptera</taxon>
        <taxon>Brachycera</taxon>
        <taxon>Muscomorpha</taxon>
        <taxon>Ephydroidea</taxon>
        <taxon>Drosophilidae</taxon>
        <taxon>Drosophila</taxon>
        <taxon>Sophophora</taxon>
    </lineage>
</organism>
<dbReference type="PROSITE" id="PS50089">
    <property type="entry name" value="ZF_RING_2"/>
    <property type="match status" value="1"/>
</dbReference>
<dbReference type="SUPFAM" id="SSF57850">
    <property type="entry name" value="RING/U-box"/>
    <property type="match status" value="1"/>
</dbReference>
<keyword evidence="8" id="KW-1185">Reference proteome</keyword>
<dbReference type="InterPro" id="IPR013083">
    <property type="entry name" value="Znf_RING/FYVE/PHD"/>
</dbReference>
<dbReference type="eggNOG" id="ENOG502SXQD">
    <property type="taxonomic scope" value="Eukaryota"/>
</dbReference>
<dbReference type="OrthoDB" id="5600418at2759"/>
<evidence type="ECO:0000256" key="4">
    <source>
        <dbReference type="SAM" id="Coils"/>
    </source>
</evidence>
<feature type="compositionally biased region" description="Basic and acidic residues" evidence="5">
    <location>
        <begin position="349"/>
        <end position="359"/>
    </location>
</feature>
<evidence type="ECO:0000256" key="1">
    <source>
        <dbReference type="ARBA" id="ARBA00022771"/>
    </source>
</evidence>
<dbReference type="Gene3D" id="3.30.40.10">
    <property type="entry name" value="Zinc/RING finger domain, C3HC4 (zinc finger)"/>
    <property type="match status" value="1"/>
</dbReference>
<dbReference type="InterPro" id="IPR001841">
    <property type="entry name" value="Znf_RING"/>
</dbReference>
<protein>
    <recommendedName>
        <fullName evidence="6">RING-type domain-containing protein</fullName>
    </recommendedName>
</protein>
<feature type="coiled-coil region" evidence="4">
    <location>
        <begin position="100"/>
        <end position="173"/>
    </location>
</feature>
<dbReference type="GO" id="GO:0008270">
    <property type="term" value="F:zinc ion binding"/>
    <property type="evidence" value="ECO:0007669"/>
    <property type="project" value="UniProtKB-KW"/>
</dbReference>
<evidence type="ECO:0000256" key="2">
    <source>
        <dbReference type="ARBA" id="ARBA00022833"/>
    </source>
</evidence>
<feature type="compositionally biased region" description="Pro residues" evidence="5">
    <location>
        <begin position="298"/>
        <end position="323"/>
    </location>
</feature>
<keyword evidence="4" id="KW-0175">Coiled coil</keyword>
<evidence type="ECO:0000313" key="8">
    <source>
        <dbReference type="Proteomes" id="UP000007801"/>
    </source>
</evidence>
<sequence>MDKNSDFVIKQEPESADYNMANDDVIFISENVQQQPTASWVKEEPITEMDPAQFVVPGGLGSEMAIKIAFYQRELEKKDFALNMVHYEKGQLVSERDELLKQLQREISKSEALNIDVENNQKSYAAVIKRMEDENDNNIQELINQRDMFHMKMHDLEEALEKKDQELEKISEEQTCSICLSPWEAQGAHRLVSLACGHLFGDSCIRSHLGHNPFCPYCKQPVQLSNLRYIFGCRIQPRQDPPAPASQSTTYQLVMQPSPSLPPPVLYPLPHYGVSVGPPASAPARPVAVAPVLARPTPASPAAPRPTLAPPAAPRPTPAPPAVSHPAAPRPSLTRMFLPLPAQQSVQEQHTRPTPRETAARTQPMQVAPGVFNQPRQN</sequence>
<keyword evidence="2" id="KW-0862">Zinc</keyword>
<dbReference type="GO" id="GO:0036297">
    <property type="term" value="P:interstrand cross-link repair"/>
    <property type="evidence" value="ECO:0007669"/>
    <property type="project" value="InterPro"/>
</dbReference>
<dbReference type="OMA" id="IFGCRIQ"/>
<dbReference type="Proteomes" id="UP000007801">
    <property type="component" value="Unassembled WGS sequence"/>
</dbReference>
<feature type="region of interest" description="Disordered" evidence="5">
    <location>
        <begin position="297"/>
        <end position="378"/>
    </location>
</feature>